<feature type="domain" description="AB hydrolase-1" evidence="2">
    <location>
        <begin position="108"/>
        <end position="204"/>
    </location>
</feature>
<accession>A0ABQ9X5E6</accession>
<gene>
    <name evidence="3" type="ORF">BLNAU_18082</name>
</gene>
<dbReference type="Proteomes" id="UP001281761">
    <property type="component" value="Unassembled WGS sequence"/>
</dbReference>
<dbReference type="SUPFAM" id="SSF53474">
    <property type="entry name" value="alpha/beta-Hydrolases"/>
    <property type="match status" value="1"/>
</dbReference>
<dbReference type="InterPro" id="IPR029058">
    <property type="entry name" value="AB_hydrolase_fold"/>
</dbReference>
<comment type="similarity">
    <text evidence="1">Belongs to the AB hydrolase superfamily. AB hydrolase 4 family.</text>
</comment>
<evidence type="ECO:0000259" key="2">
    <source>
        <dbReference type="Pfam" id="PF00561"/>
    </source>
</evidence>
<dbReference type="InterPro" id="IPR000073">
    <property type="entry name" value="AB_hydrolase_1"/>
</dbReference>
<evidence type="ECO:0000313" key="3">
    <source>
        <dbReference type="EMBL" id="KAK2946996.1"/>
    </source>
</evidence>
<organism evidence="3 4">
    <name type="scientific">Blattamonas nauphoetae</name>
    <dbReference type="NCBI Taxonomy" id="2049346"/>
    <lineage>
        <taxon>Eukaryota</taxon>
        <taxon>Metamonada</taxon>
        <taxon>Preaxostyla</taxon>
        <taxon>Oxymonadida</taxon>
        <taxon>Blattamonas</taxon>
    </lineage>
</organism>
<dbReference type="EMBL" id="JARBJD010000213">
    <property type="protein sequence ID" value="KAK2946996.1"/>
    <property type="molecule type" value="Genomic_DNA"/>
</dbReference>
<dbReference type="GO" id="GO:0016787">
    <property type="term" value="F:hydrolase activity"/>
    <property type="evidence" value="ECO:0007669"/>
    <property type="project" value="UniProtKB-KW"/>
</dbReference>
<dbReference type="InterPro" id="IPR012020">
    <property type="entry name" value="ABHD4"/>
</dbReference>
<dbReference type="PIRSF" id="PIRSF005211">
    <property type="entry name" value="Ab_hydro_YheT"/>
    <property type="match status" value="1"/>
</dbReference>
<keyword evidence="4" id="KW-1185">Reference proteome</keyword>
<dbReference type="InterPro" id="IPR050960">
    <property type="entry name" value="AB_hydrolase_4_sf"/>
</dbReference>
<proteinExistence type="inferred from homology"/>
<dbReference type="Pfam" id="PF00561">
    <property type="entry name" value="Abhydrolase_1"/>
    <property type="match status" value="1"/>
</dbReference>
<reference evidence="3 4" key="1">
    <citation type="journal article" date="2022" name="bioRxiv">
        <title>Genomics of Preaxostyla Flagellates Illuminates Evolutionary Transitions and the Path Towards Mitochondrial Loss.</title>
        <authorList>
            <person name="Novak L.V.F."/>
            <person name="Treitli S.C."/>
            <person name="Pyrih J."/>
            <person name="Halakuc P."/>
            <person name="Pipaliya S.V."/>
            <person name="Vacek V."/>
            <person name="Brzon O."/>
            <person name="Soukal P."/>
            <person name="Eme L."/>
            <person name="Dacks J.B."/>
            <person name="Karnkowska A."/>
            <person name="Elias M."/>
            <person name="Hampl V."/>
        </authorList>
    </citation>
    <scope>NUCLEOTIDE SEQUENCE [LARGE SCALE GENOMIC DNA]</scope>
    <source>
        <strain evidence="3">NAU3</strain>
        <tissue evidence="3">Gut</tissue>
    </source>
</reference>
<dbReference type="PANTHER" id="PTHR10794">
    <property type="entry name" value="ABHYDROLASE DOMAIN-CONTAINING PROTEIN"/>
    <property type="match status" value="1"/>
</dbReference>
<protein>
    <submittedName>
        <fullName evidence="3">Embryogenesis-associated protein EMB8</fullName>
        <ecNumber evidence="3">3.1.1.-</ecNumber>
    </submittedName>
</protein>
<evidence type="ECO:0000256" key="1">
    <source>
        <dbReference type="ARBA" id="ARBA00010884"/>
    </source>
</evidence>
<comment type="caution">
    <text evidence="3">The sequence shown here is derived from an EMBL/GenBank/DDBJ whole genome shotgun (WGS) entry which is preliminary data.</text>
</comment>
<sequence>MNLIRILRDVAIALITLYLLRWFSLSGRVRIIGKTHKPLSFLGKRVNSLRYFPNIVFGLNPETNTLAGFRLNKRKYKPRREILIGTEGGEFAIDWFESDSVTLPDTAPIVFMCHGINGGSGEAFVQHFGLTCLHKFKYRPVCYIYRGCSGAKLTTPRSYNGGATEDIHIAIQEITKRFPKAKIALCGFSMGGNTLTKYLGEFKATHVQIAPPKHLTAGEKLHPNIICAAMSGCPFDYVVTSQTYTEAQKKSIGANYLLYFKKNEEQLKKQKGCAAFLAIDTPTADDFNEHLVADVFGYPSLRDLYVDTSSAFYVNGIDRPTLYISSANDPVSTTVAIPMRDISQNENTALLLTKSGGHMGQFYPFSFKRKFDEDMMFNFLASQFGGNGKKKD</sequence>
<dbReference type="Gene3D" id="3.40.50.1820">
    <property type="entry name" value="alpha/beta hydrolase"/>
    <property type="match status" value="1"/>
</dbReference>
<dbReference type="PANTHER" id="PTHR10794:SF63">
    <property type="entry name" value="ALPHA_BETA HYDROLASE 1, ISOFORM A"/>
    <property type="match status" value="1"/>
</dbReference>
<keyword evidence="3" id="KW-0378">Hydrolase</keyword>
<dbReference type="EC" id="3.1.1.-" evidence="3"/>
<name>A0ABQ9X5E6_9EUKA</name>
<evidence type="ECO:0000313" key="4">
    <source>
        <dbReference type="Proteomes" id="UP001281761"/>
    </source>
</evidence>